<sequence length="44" mass="5216">MSDNQQRIPKFETLHILRQSMLCDVRDRAFDTLPLLYQDYTDAG</sequence>
<protein>
    <submittedName>
        <fullName evidence="1">Uncharacterized protein</fullName>
    </submittedName>
</protein>
<dbReference type="EMBL" id="FRBC01000028">
    <property type="protein sequence ID" value="SHK97670.1"/>
    <property type="molecule type" value="Genomic_DNA"/>
</dbReference>
<evidence type="ECO:0000313" key="2">
    <source>
        <dbReference type="Proteomes" id="UP000184263"/>
    </source>
</evidence>
<organism evidence="1 2">
    <name type="scientific">Selenomonas ruminantium</name>
    <dbReference type="NCBI Taxonomy" id="971"/>
    <lineage>
        <taxon>Bacteria</taxon>
        <taxon>Bacillati</taxon>
        <taxon>Bacillota</taxon>
        <taxon>Negativicutes</taxon>
        <taxon>Selenomonadales</taxon>
        <taxon>Selenomonadaceae</taxon>
        <taxon>Selenomonas</taxon>
    </lineage>
</organism>
<reference evidence="1 2" key="1">
    <citation type="submission" date="2016-11" db="EMBL/GenBank/DDBJ databases">
        <authorList>
            <person name="Jaros S."/>
            <person name="Januszkiewicz K."/>
            <person name="Wedrychowicz H."/>
        </authorList>
    </citation>
    <scope>NUCLEOTIDE SEQUENCE [LARGE SCALE GENOMIC DNA]</scope>
    <source>
        <strain evidence="1 2">HD4</strain>
    </source>
</reference>
<dbReference type="Proteomes" id="UP000184263">
    <property type="component" value="Unassembled WGS sequence"/>
</dbReference>
<dbReference type="RefSeq" id="WP_256625940.1">
    <property type="nucleotide sequence ID" value="NZ_FRBC01000028.1"/>
</dbReference>
<name>A0A1M6WV68_SELRU</name>
<proteinExistence type="predicted"/>
<accession>A0A1M6WV68</accession>
<dbReference type="AlphaFoldDB" id="A0A1M6WV68"/>
<gene>
    <name evidence="1" type="ORF">SAMN05216582_12843</name>
</gene>
<evidence type="ECO:0000313" key="1">
    <source>
        <dbReference type="EMBL" id="SHK97670.1"/>
    </source>
</evidence>